<gene>
    <name evidence="1" type="ORF">ACFFVF_04505</name>
</gene>
<organism evidence="1 2">
    <name type="scientific">Flavobacterium jumunjinense</name>
    <dbReference type="NCBI Taxonomy" id="998845"/>
    <lineage>
        <taxon>Bacteria</taxon>
        <taxon>Pseudomonadati</taxon>
        <taxon>Bacteroidota</taxon>
        <taxon>Flavobacteriia</taxon>
        <taxon>Flavobacteriales</taxon>
        <taxon>Flavobacteriaceae</taxon>
        <taxon>Flavobacterium</taxon>
    </lineage>
</organism>
<dbReference type="Proteomes" id="UP001589607">
    <property type="component" value="Unassembled WGS sequence"/>
</dbReference>
<evidence type="ECO:0000313" key="1">
    <source>
        <dbReference type="EMBL" id="MFB9095765.1"/>
    </source>
</evidence>
<proteinExistence type="predicted"/>
<evidence type="ECO:0008006" key="3">
    <source>
        <dbReference type="Google" id="ProtNLM"/>
    </source>
</evidence>
<keyword evidence="2" id="KW-1185">Reference proteome</keyword>
<comment type="caution">
    <text evidence="1">The sequence shown here is derived from an EMBL/GenBank/DDBJ whole genome shotgun (WGS) entry which is preliminary data.</text>
</comment>
<accession>A0ABV5GK63</accession>
<sequence>MKHLIIFVLFQFISCTISKSSNNEALSLSAIIENEEQTNNFEEQSHYPNWLITIANIKNKEMNQYDVQYKIDTYNAINDTLSYAVFSITSPTCLSYELATYWDKKQVDYLEIGQNCDHDLSIPKHSWKEYEFKTTTQIETITFTEYVHDSLVGEDGYLKDGYDFIEAVTTTDTLMNSYFINKKGKITKYNK</sequence>
<protein>
    <recommendedName>
        <fullName evidence="3">DUF4377 domain-containing protein</fullName>
    </recommendedName>
</protein>
<reference evidence="1 2" key="1">
    <citation type="submission" date="2024-09" db="EMBL/GenBank/DDBJ databases">
        <authorList>
            <person name="Sun Q."/>
            <person name="Mori K."/>
        </authorList>
    </citation>
    <scope>NUCLEOTIDE SEQUENCE [LARGE SCALE GENOMIC DNA]</scope>
    <source>
        <strain evidence="1 2">CECT 7955</strain>
    </source>
</reference>
<name>A0ABV5GK63_9FLAO</name>
<dbReference type="RefSeq" id="WP_236456460.1">
    <property type="nucleotide sequence ID" value="NZ_CBCSGE010000011.1"/>
</dbReference>
<dbReference type="EMBL" id="JBHMEY010000010">
    <property type="protein sequence ID" value="MFB9095765.1"/>
    <property type="molecule type" value="Genomic_DNA"/>
</dbReference>
<evidence type="ECO:0000313" key="2">
    <source>
        <dbReference type="Proteomes" id="UP001589607"/>
    </source>
</evidence>